<dbReference type="Proteomes" id="UP000031599">
    <property type="component" value="Unassembled WGS sequence"/>
</dbReference>
<protein>
    <submittedName>
        <fullName evidence="2">Uncharacterized protein</fullName>
    </submittedName>
</protein>
<evidence type="ECO:0000313" key="2">
    <source>
        <dbReference type="EMBL" id="KIG17402.1"/>
    </source>
</evidence>
<proteinExistence type="predicted"/>
<sequence length="57" mass="6422">MARRFELGGRVGGRNAADHRLGSVTPRCQHRRNDEQDDCEQRRADTRARSGGLICGR</sequence>
<feature type="region of interest" description="Disordered" evidence="1">
    <location>
        <begin position="1"/>
        <end position="57"/>
    </location>
</feature>
<dbReference type="EMBL" id="JMCC02000025">
    <property type="protein sequence ID" value="KIG17402.1"/>
    <property type="molecule type" value="Genomic_DNA"/>
</dbReference>
<feature type="compositionally biased region" description="Basic and acidic residues" evidence="1">
    <location>
        <begin position="31"/>
        <end position="48"/>
    </location>
</feature>
<evidence type="ECO:0000313" key="3">
    <source>
        <dbReference type="Proteomes" id="UP000031599"/>
    </source>
</evidence>
<organism evidence="2 3">
    <name type="scientific">Enhygromyxa salina</name>
    <dbReference type="NCBI Taxonomy" id="215803"/>
    <lineage>
        <taxon>Bacteria</taxon>
        <taxon>Pseudomonadati</taxon>
        <taxon>Myxococcota</taxon>
        <taxon>Polyangia</taxon>
        <taxon>Nannocystales</taxon>
        <taxon>Nannocystaceae</taxon>
        <taxon>Enhygromyxa</taxon>
    </lineage>
</organism>
<comment type="caution">
    <text evidence="2">The sequence shown here is derived from an EMBL/GenBank/DDBJ whole genome shotgun (WGS) entry which is preliminary data.</text>
</comment>
<evidence type="ECO:0000256" key="1">
    <source>
        <dbReference type="SAM" id="MobiDB-lite"/>
    </source>
</evidence>
<gene>
    <name evidence="2" type="ORF">DB30_03321</name>
</gene>
<reference evidence="2 3" key="1">
    <citation type="submission" date="2014-12" db="EMBL/GenBank/DDBJ databases">
        <title>Genome assembly of Enhygromyxa salina DSM 15201.</title>
        <authorList>
            <person name="Sharma G."/>
            <person name="Subramanian S."/>
        </authorList>
    </citation>
    <scope>NUCLEOTIDE SEQUENCE [LARGE SCALE GENOMIC DNA]</scope>
    <source>
        <strain evidence="2 3">DSM 15201</strain>
    </source>
</reference>
<dbReference type="AlphaFoldDB" id="A0A0C2DCG1"/>
<name>A0A0C2DCG1_9BACT</name>
<accession>A0A0C2DCG1</accession>